<dbReference type="Pfam" id="PF13193">
    <property type="entry name" value="AMP-binding_C"/>
    <property type="match status" value="1"/>
</dbReference>
<dbReference type="FunFam" id="2.30.38.10:FF:000003">
    <property type="entry name" value="Vibriobactin-specific 2,3-dihydroxybenzoate-AMP ligase"/>
    <property type="match status" value="1"/>
</dbReference>
<evidence type="ECO:0000313" key="5">
    <source>
        <dbReference type="Proteomes" id="UP000288603"/>
    </source>
</evidence>
<sequence length="551" mass="59787">MTEPTRNGVVPWPLEDAARYRERGWWRDRPLGEYVLDAADRNPDKTALVSGPLRLTYRELVERADAAAERILALGLKPDDRVLVQLPNDWQFVVFALACFRSGVIPVMALPAHRHHELTYLAELAEVVAIAVPDRIKDFDHQALAEKVAATAPVVRWILTTGETRAPAISLDDLLAAPENPGARERIDALAPHPDSPACFLLSGGTTGLPKLITRTHNDYAYNVVATAVVSGLTSDTVYLGTLPASHNFPLACPGVLGTLFVGGTAVMLPSPEPVRGFATIAKEKVTIASAVPAVAQRWIDHRREVGAESLASLQVLQVGGSRMPDELAARVRPELGATLQQVFGMAEGLINMTRLDDPDDVIVSTQGRPVSDGDEIRVVDADGKDVPDGTPGLILTRGPYTPRGYYRAPEHNERAFVDGWYGSGDVVVRRSDGNLVVHGREKDLVNRGGEKISAEEVENIVYRLESVELAAAVGMPDPVLGERLCLYVELRPGADLDLETVRAFMTEEGVAAFKLPERLEVLDTLPLTKVGKIDKKLLREDVAGKLAPAV</sequence>
<dbReference type="OrthoDB" id="9803968at2"/>
<dbReference type="InterPro" id="IPR045851">
    <property type="entry name" value="AMP-bd_C_sf"/>
</dbReference>
<dbReference type="GO" id="GO:0016878">
    <property type="term" value="F:acid-thiol ligase activity"/>
    <property type="evidence" value="ECO:0007669"/>
    <property type="project" value="UniProtKB-ARBA"/>
</dbReference>
<reference evidence="4 5" key="1">
    <citation type="submission" date="2018-12" db="EMBL/GenBank/DDBJ databases">
        <authorList>
            <person name="Li F."/>
        </authorList>
    </citation>
    <scope>NUCLEOTIDE SEQUENCE [LARGE SCALE GENOMIC DNA]</scope>
    <source>
        <strain evidence="4 5">8H24J-4-2</strain>
    </source>
</reference>
<dbReference type="Gene3D" id="3.40.50.12780">
    <property type="entry name" value="N-terminal domain of ligase-like"/>
    <property type="match status" value="1"/>
</dbReference>
<evidence type="ECO:0000313" key="4">
    <source>
        <dbReference type="EMBL" id="RWZ59495.1"/>
    </source>
</evidence>
<dbReference type="PROSITE" id="PS00455">
    <property type="entry name" value="AMP_BINDING"/>
    <property type="match status" value="1"/>
</dbReference>
<name>A0A3S3ZL91_9MICO</name>
<feature type="domain" description="AMP-dependent synthetase/ligase" evidence="2">
    <location>
        <begin position="38"/>
        <end position="407"/>
    </location>
</feature>
<dbReference type="InterPro" id="IPR025110">
    <property type="entry name" value="AMP-bd_C"/>
</dbReference>
<dbReference type="InterPro" id="IPR050237">
    <property type="entry name" value="ATP-dep_AMP-bd_enzyme"/>
</dbReference>
<dbReference type="PANTHER" id="PTHR43767">
    <property type="entry name" value="LONG-CHAIN-FATTY-ACID--COA LIGASE"/>
    <property type="match status" value="1"/>
</dbReference>
<accession>A0A3S3ZL91</accession>
<dbReference type="Pfam" id="PF00501">
    <property type="entry name" value="AMP-binding"/>
    <property type="match status" value="1"/>
</dbReference>
<protein>
    <submittedName>
        <fullName evidence="4">2,3-dihydroxybenzoate-AMP ligase</fullName>
    </submittedName>
</protein>
<dbReference type="PANTHER" id="PTHR43767:SF1">
    <property type="entry name" value="NONRIBOSOMAL PEPTIDE SYNTHASE PES1 (EUROFUNG)-RELATED"/>
    <property type="match status" value="1"/>
</dbReference>
<gene>
    <name evidence="4" type="ORF">ELQ92_11670</name>
</gene>
<dbReference type="Gene3D" id="3.30.300.30">
    <property type="match status" value="1"/>
</dbReference>
<evidence type="ECO:0000256" key="1">
    <source>
        <dbReference type="ARBA" id="ARBA00022598"/>
    </source>
</evidence>
<evidence type="ECO:0000259" key="3">
    <source>
        <dbReference type="Pfam" id="PF13193"/>
    </source>
</evidence>
<dbReference type="EMBL" id="RZNC01000004">
    <property type="protein sequence ID" value="RWZ59495.1"/>
    <property type="molecule type" value="Genomic_DNA"/>
</dbReference>
<dbReference type="InterPro" id="IPR042099">
    <property type="entry name" value="ANL_N_sf"/>
</dbReference>
<dbReference type="InterPro" id="IPR000873">
    <property type="entry name" value="AMP-dep_synth/lig_dom"/>
</dbReference>
<evidence type="ECO:0000259" key="2">
    <source>
        <dbReference type="Pfam" id="PF00501"/>
    </source>
</evidence>
<dbReference type="SUPFAM" id="SSF56801">
    <property type="entry name" value="Acetyl-CoA synthetase-like"/>
    <property type="match status" value="1"/>
</dbReference>
<dbReference type="AlphaFoldDB" id="A0A3S3ZL91"/>
<proteinExistence type="predicted"/>
<feature type="domain" description="AMP-binding enzyme C-terminal" evidence="3">
    <location>
        <begin position="457"/>
        <end position="533"/>
    </location>
</feature>
<keyword evidence="5" id="KW-1185">Reference proteome</keyword>
<keyword evidence="1 4" id="KW-0436">Ligase</keyword>
<dbReference type="InterPro" id="IPR020845">
    <property type="entry name" value="AMP-binding_CS"/>
</dbReference>
<comment type="caution">
    <text evidence="4">The sequence shown here is derived from an EMBL/GenBank/DDBJ whole genome shotgun (WGS) entry which is preliminary data.</text>
</comment>
<dbReference type="RefSeq" id="WP_128499189.1">
    <property type="nucleotide sequence ID" value="NZ_RZNC01000004.1"/>
</dbReference>
<organism evidence="4 5">
    <name type="scientific">Labedella populi</name>
    <dbReference type="NCBI Taxonomy" id="2498850"/>
    <lineage>
        <taxon>Bacteria</taxon>
        <taxon>Bacillati</taxon>
        <taxon>Actinomycetota</taxon>
        <taxon>Actinomycetes</taxon>
        <taxon>Micrococcales</taxon>
        <taxon>Microbacteriaceae</taxon>
        <taxon>Labedella</taxon>
    </lineage>
</organism>
<dbReference type="Proteomes" id="UP000288603">
    <property type="component" value="Unassembled WGS sequence"/>
</dbReference>